<feature type="compositionally biased region" description="Pro residues" evidence="1">
    <location>
        <begin position="54"/>
        <end position="64"/>
    </location>
</feature>
<organism evidence="3 4">
    <name type="scientific">Elysia marginata</name>
    <dbReference type="NCBI Taxonomy" id="1093978"/>
    <lineage>
        <taxon>Eukaryota</taxon>
        <taxon>Metazoa</taxon>
        <taxon>Spiralia</taxon>
        <taxon>Lophotrochozoa</taxon>
        <taxon>Mollusca</taxon>
        <taxon>Gastropoda</taxon>
        <taxon>Heterobranchia</taxon>
        <taxon>Euthyneura</taxon>
        <taxon>Panpulmonata</taxon>
        <taxon>Sacoglossa</taxon>
        <taxon>Placobranchoidea</taxon>
        <taxon>Plakobranchidae</taxon>
        <taxon>Elysia</taxon>
    </lineage>
</organism>
<protein>
    <submittedName>
        <fullName evidence="3">Uncharacterized protein</fullName>
    </submittedName>
</protein>
<evidence type="ECO:0000256" key="2">
    <source>
        <dbReference type="SAM" id="SignalP"/>
    </source>
</evidence>
<dbReference type="Proteomes" id="UP000762676">
    <property type="component" value="Unassembled WGS sequence"/>
</dbReference>
<feature type="region of interest" description="Disordered" evidence="1">
    <location>
        <begin position="23"/>
        <end position="64"/>
    </location>
</feature>
<reference evidence="3 4" key="1">
    <citation type="journal article" date="2021" name="Elife">
        <title>Chloroplast acquisition without the gene transfer in kleptoplastic sea slugs, Plakobranchus ocellatus.</title>
        <authorList>
            <person name="Maeda T."/>
            <person name="Takahashi S."/>
            <person name="Yoshida T."/>
            <person name="Shimamura S."/>
            <person name="Takaki Y."/>
            <person name="Nagai Y."/>
            <person name="Toyoda A."/>
            <person name="Suzuki Y."/>
            <person name="Arimoto A."/>
            <person name="Ishii H."/>
            <person name="Satoh N."/>
            <person name="Nishiyama T."/>
            <person name="Hasebe M."/>
            <person name="Maruyama T."/>
            <person name="Minagawa J."/>
            <person name="Obokata J."/>
            <person name="Shigenobu S."/>
        </authorList>
    </citation>
    <scope>NUCLEOTIDE SEQUENCE [LARGE SCALE GENOMIC DNA]</scope>
</reference>
<dbReference type="EMBL" id="BMAT01007185">
    <property type="protein sequence ID" value="GFR59303.1"/>
    <property type="molecule type" value="Genomic_DNA"/>
</dbReference>
<feature type="chain" id="PRO_5043876003" evidence="2">
    <location>
        <begin position="18"/>
        <end position="183"/>
    </location>
</feature>
<dbReference type="AlphaFoldDB" id="A0AAV4EDZ9"/>
<evidence type="ECO:0000313" key="3">
    <source>
        <dbReference type="EMBL" id="GFR59303.1"/>
    </source>
</evidence>
<keyword evidence="4" id="KW-1185">Reference proteome</keyword>
<evidence type="ECO:0000256" key="1">
    <source>
        <dbReference type="SAM" id="MobiDB-lite"/>
    </source>
</evidence>
<feature type="signal peptide" evidence="2">
    <location>
        <begin position="1"/>
        <end position="17"/>
    </location>
</feature>
<accession>A0AAV4EDZ9</accession>
<evidence type="ECO:0000313" key="4">
    <source>
        <dbReference type="Proteomes" id="UP000762676"/>
    </source>
</evidence>
<comment type="caution">
    <text evidence="3">The sequence shown here is derived from an EMBL/GenBank/DDBJ whole genome shotgun (WGS) entry which is preliminary data.</text>
</comment>
<name>A0AAV4EDZ9_9GAST</name>
<keyword evidence="2" id="KW-0732">Signal</keyword>
<sequence length="183" mass="20117">MRTAAFCLAVCLGLASATWKRQDDSSMAPGAGMSDPMTNPPDPVTTMMVTDPPSSAPPTQPPKPTKLTEIDEILTDFDTLSGSDFYKKLDYEDQLLILEVLTGSEVGKMTAILNEIGYKHFITFLYVNFEVKSETALGTIESVLPHCDVRSSCTYHTQSHYPDTGPTRLTTKSIMPDTRRISC</sequence>
<proteinExistence type="predicted"/>
<gene>
    <name evidence="3" type="ORF">ElyMa_003501800</name>
</gene>